<reference evidence="1" key="1">
    <citation type="submission" date="2020-07" db="EMBL/GenBank/DDBJ databases">
        <title>Multicomponent nature underlies the extraordinary mechanical properties of spider dragline silk.</title>
        <authorList>
            <person name="Kono N."/>
            <person name="Nakamura H."/>
            <person name="Mori M."/>
            <person name="Yoshida Y."/>
            <person name="Ohtoshi R."/>
            <person name="Malay A.D."/>
            <person name="Moran D.A.P."/>
            <person name="Tomita M."/>
            <person name="Numata K."/>
            <person name="Arakawa K."/>
        </authorList>
    </citation>
    <scope>NUCLEOTIDE SEQUENCE</scope>
</reference>
<name>A0A8X6FYQ2_TRICU</name>
<dbReference type="EMBL" id="BMAO01030774">
    <property type="protein sequence ID" value="GFQ70213.1"/>
    <property type="molecule type" value="Genomic_DNA"/>
</dbReference>
<keyword evidence="2" id="KW-1185">Reference proteome</keyword>
<accession>A0A8X6FYQ2</accession>
<proteinExistence type="predicted"/>
<protein>
    <submittedName>
        <fullName evidence="1">Uncharacterized protein</fullName>
    </submittedName>
</protein>
<gene>
    <name evidence="1" type="ORF">TNCT_64611</name>
</gene>
<evidence type="ECO:0000313" key="1">
    <source>
        <dbReference type="EMBL" id="GFQ70213.1"/>
    </source>
</evidence>
<dbReference type="Proteomes" id="UP000887116">
    <property type="component" value="Unassembled WGS sequence"/>
</dbReference>
<dbReference type="AlphaFoldDB" id="A0A8X6FYQ2"/>
<sequence length="98" mass="11066">MGGIDNRFASGKTSVILLSIYPLRKRDILFSDGEQGSTQKVQSDYFSIVAPATGENVIWVLDFRSSEFPQSRHLNHFLRKRIVFNSALACERDESLSV</sequence>
<organism evidence="1 2">
    <name type="scientific">Trichonephila clavata</name>
    <name type="common">Joro spider</name>
    <name type="synonym">Nephila clavata</name>
    <dbReference type="NCBI Taxonomy" id="2740835"/>
    <lineage>
        <taxon>Eukaryota</taxon>
        <taxon>Metazoa</taxon>
        <taxon>Ecdysozoa</taxon>
        <taxon>Arthropoda</taxon>
        <taxon>Chelicerata</taxon>
        <taxon>Arachnida</taxon>
        <taxon>Araneae</taxon>
        <taxon>Araneomorphae</taxon>
        <taxon>Entelegynae</taxon>
        <taxon>Araneoidea</taxon>
        <taxon>Nephilidae</taxon>
        <taxon>Trichonephila</taxon>
    </lineage>
</organism>
<evidence type="ECO:0000313" key="2">
    <source>
        <dbReference type="Proteomes" id="UP000887116"/>
    </source>
</evidence>
<comment type="caution">
    <text evidence="1">The sequence shown here is derived from an EMBL/GenBank/DDBJ whole genome shotgun (WGS) entry which is preliminary data.</text>
</comment>